<dbReference type="EMBL" id="GBRH01216888">
    <property type="protein sequence ID" value="JAD81007.1"/>
    <property type="molecule type" value="Transcribed_RNA"/>
</dbReference>
<protein>
    <submittedName>
        <fullName evidence="1">Uncharacterized protein</fullName>
    </submittedName>
</protein>
<reference evidence="1" key="2">
    <citation type="journal article" date="2015" name="Data Brief">
        <title>Shoot transcriptome of the giant reed, Arundo donax.</title>
        <authorList>
            <person name="Barrero R.A."/>
            <person name="Guerrero F.D."/>
            <person name="Moolhuijzen P."/>
            <person name="Goolsby J.A."/>
            <person name="Tidwell J."/>
            <person name="Bellgard S.E."/>
            <person name="Bellgard M.I."/>
        </authorList>
    </citation>
    <scope>NUCLEOTIDE SEQUENCE</scope>
    <source>
        <tissue evidence="1">Shoot tissue taken approximately 20 cm above the soil surface</tissue>
    </source>
</reference>
<sequence>MRRSCNTRFSFTTRSITCTLKQYMLNLVIPQCFIIQPHSCIDIRTTYCLIDDSMRNRKQCDKDTVTTYF</sequence>
<organism evidence="1">
    <name type="scientific">Arundo donax</name>
    <name type="common">Giant reed</name>
    <name type="synonym">Donax arundinaceus</name>
    <dbReference type="NCBI Taxonomy" id="35708"/>
    <lineage>
        <taxon>Eukaryota</taxon>
        <taxon>Viridiplantae</taxon>
        <taxon>Streptophyta</taxon>
        <taxon>Embryophyta</taxon>
        <taxon>Tracheophyta</taxon>
        <taxon>Spermatophyta</taxon>
        <taxon>Magnoliopsida</taxon>
        <taxon>Liliopsida</taxon>
        <taxon>Poales</taxon>
        <taxon>Poaceae</taxon>
        <taxon>PACMAD clade</taxon>
        <taxon>Arundinoideae</taxon>
        <taxon>Arundineae</taxon>
        <taxon>Arundo</taxon>
    </lineage>
</organism>
<proteinExistence type="predicted"/>
<accession>A0A0A9DB91</accession>
<name>A0A0A9DB91_ARUDO</name>
<evidence type="ECO:0000313" key="1">
    <source>
        <dbReference type="EMBL" id="JAD81007.1"/>
    </source>
</evidence>
<dbReference type="AlphaFoldDB" id="A0A0A9DB91"/>
<reference evidence="1" key="1">
    <citation type="submission" date="2014-09" db="EMBL/GenBank/DDBJ databases">
        <authorList>
            <person name="Magalhaes I.L.F."/>
            <person name="Oliveira U."/>
            <person name="Santos F.R."/>
            <person name="Vidigal T.H.D.A."/>
            <person name="Brescovit A.D."/>
            <person name="Santos A.J."/>
        </authorList>
    </citation>
    <scope>NUCLEOTIDE SEQUENCE</scope>
    <source>
        <tissue evidence="1">Shoot tissue taken approximately 20 cm above the soil surface</tissue>
    </source>
</reference>